<dbReference type="InterPro" id="IPR000795">
    <property type="entry name" value="T_Tr_GTP-bd_dom"/>
</dbReference>
<dbReference type="InterPro" id="IPR000640">
    <property type="entry name" value="EFG_V-like"/>
</dbReference>
<dbReference type="Pfam" id="PF03764">
    <property type="entry name" value="EFG_IV"/>
    <property type="match status" value="1"/>
</dbReference>
<dbReference type="Gene3D" id="3.30.70.870">
    <property type="entry name" value="Elongation Factor G (Translational Gtpase), domain 3"/>
    <property type="match status" value="1"/>
</dbReference>
<dbReference type="SUPFAM" id="SSF54211">
    <property type="entry name" value="Ribosomal protein S5 domain 2-like"/>
    <property type="match status" value="1"/>
</dbReference>
<dbReference type="SMART" id="SM00889">
    <property type="entry name" value="EFG_IV"/>
    <property type="match status" value="1"/>
</dbReference>
<dbReference type="InterPro" id="IPR014721">
    <property type="entry name" value="Ribsml_uS5_D2-typ_fold_subgr"/>
</dbReference>
<gene>
    <name evidence="6" type="ORF">SAMN04244550_01997</name>
</gene>
<keyword evidence="3" id="KW-0648">Protein biosynthesis</keyword>
<dbReference type="InterPro" id="IPR041095">
    <property type="entry name" value="EFG_II"/>
</dbReference>
<dbReference type="Proteomes" id="UP000183812">
    <property type="component" value="Unassembled WGS sequence"/>
</dbReference>
<evidence type="ECO:0000256" key="2">
    <source>
        <dbReference type="ARBA" id="ARBA00022768"/>
    </source>
</evidence>
<name>A0A1G7JXI9_RHOCA</name>
<dbReference type="InterPro" id="IPR027417">
    <property type="entry name" value="P-loop_NTPase"/>
</dbReference>
<accession>A0A1G7JXI9</accession>
<reference evidence="6 7" key="1">
    <citation type="submission" date="2016-10" db="EMBL/GenBank/DDBJ databases">
        <authorList>
            <person name="de Groot N.N."/>
        </authorList>
    </citation>
    <scope>NUCLEOTIDE SEQUENCE [LARGE SCALE GENOMIC DNA]</scope>
    <source>
        <strain evidence="7">DSM 938 / 37b4</strain>
    </source>
</reference>
<evidence type="ECO:0000256" key="3">
    <source>
        <dbReference type="ARBA" id="ARBA00022917"/>
    </source>
</evidence>
<dbReference type="GO" id="GO:0003746">
    <property type="term" value="F:translation elongation factor activity"/>
    <property type="evidence" value="ECO:0007669"/>
    <property type="project" value="UniProtKB-KW"/>
</dbReference>
<dbReference type="SUPFAM" id="SSF54980">
    <property type="entry name" value="EF-G C-terminal domain-like"/>
    <property type="match status" value="2"/>
</dbReference>
<dbReference type="InterPro" id="IPR047872">
    <property type="entry name" value="EFG_IV"/>
</dbReference>
<dbReference type="AlphaFoldDB" id="A0A1G7JXI9"/>
<dbReference type="Gene3D" id="3.40.50.300">
    <property type="entry name" value="P-loop containing nucleotide triphosphate hydrolases"/>
    <property type="match status" value="1"/>
</dbReference>
<dbReference type="Pfam" id="PF00679">
    <property type="entry name" value="EFG_C"/>
    <property type="match status" value="1"/>
</dbReference>
<evidence type="ECO:0000256" key="4">
    <source>
        <dbReference type="ARBA" id="ARBA00023134"/>
    </source>
</evidence>
<dbReference type="PANTHER" id="PTHR43261">
    <property type="entry name" value="TRANSLATION ELONGATION FACTOR G-RELATED"/>
    <property type="match status" value="1"/>
</dbReference>
<protein>
    <submittedName>
        <fullName evidence="6">Elongation factor G</fullName>
    </submittedName>
</protein>
<keyword evidence="4" id="KW-0342">GTP-binding</keyword>
<dbReference type="GO" id="GO:0032790">
    <property type="term" value="P:ribosome disassembly"/>
    <property type="evidence" value="ECO:0007669"/>
    <property type="project" value="TreeGrafter"/>
</dbReference>
<dbReference type="NCBIfam" id="NF009379">
    <property type="entry name" value="PRK12740.1-3"/>
    <property type="match status" value="1"/>
</dbReference>
<dbReference type="InterPro" id="IPR020568">
    <property type="entry name" value="Ribosomal_Su5_D2-typ_SF"/>
</dbReference>
<dbReference type="Pfam" id="PF14492">
    <property type="entry name" value="EFG_III"/>
    <property type="match status" value="1"/>
</dbReference>
<dbReference type="PANTHER" id="PTHR43261:SF7">
    <property type="entry name" value="ELONGATION FACTOR G-LIKE PROTEIN"/>
    <property type="match status" value="1"/>
</dbReference>
<dbReference type="GO" id="GO:0097216">
    <property type="term" value="F:guanosine tetraphosphate binding"/>
    <property type="evidence" value="ECO:0007669"/>
    <property type="project" value="UniProtKB-ARBA"/>
</dbReference>
<dbReference type="GO" id="GO:0005525">
    <property type="term" value="F:GTP binding"/>
    <property type="evidence" value="ECO:0007669"/>
    <property type="project" value="UniProtKB-KW"/>
</dbReference>
<organism evidence="6 7">
    <name type="scientific">Rhodobacter capsulatus</name>
    <name type="common">Rhodopseudomonas capsulata</name>
    <dbReference type="NCBI Taxonomy" id="1061"/>
    <lineage>
        <taxon>Bacteria</taxon>
        <taxon>Pseudomonadati</taxon>
        <taxon>Pseudomonadota</taxon>
        <taxon>Alphaproteobacteria</taxon>
        <taxon>Rhodobacterales</taxon>
        <taxon>Rhodobacter group</taxon>
        <taxon>Rhodobacter</taxon>
    </lineage>
</organism>
<evidence type="ECO:0000313" key="7">
    <source>
        <dbReference type="Proteomes" id="UP000183812"/>
    </source>
</evidence>
<keyword evidence="2 6" id="KW-0251">Elongation factor</keyword>
<evidence type="ECO:0000259" key="5">
    <source>
        <dbReference type="SMART" id="SM00889"/>
    </source>
</evidence>
<dbReference type="InterPro" id="IPR005517">
    <property type="entry name" value="Transl_elong_EFG/EF2_IV"/>
</dbReference>
<dbReference type="OrthoDB" id="9802948at2"/>
<dbReference type="GO" id="GO:0003924">
    <property type="term" value="F:GTPase activity"/>
    <property type="evidence" value="ECO:0007669"/>
    <property type="project" value="InterPro"/>
</dbReference>
<evidence type="ECO:0000313" key="6">
    <source>
        <dbReference type="EMBL" id="SDF29535.1"/>
    </source>
</evidence>
<dbReference type="SUPFAM" id="SSF52540">
    <property type="entry name" value="P-loop containing nucleoside triphosphate hydrolases"/>
    <property type="match status" value="1"/>
</dbReference>
<dbReference type="Gene3D" id="3.30.70.240">
    <property type="match status" value="1"/>
</dbReference>
<dbReference type="Gene3D" id="3.30.230.10">
    <property type="match status" value="1"/>
</dbReference>
<keyword evidence="1" id="KW-0547">Nucleotide-binding</keyword>
<dbReference type="RefSeq" id="WP_074553963.1">
    <property type="nucleotide sequence ID" value="NZ_CP119563.1"/>
</dbReference>
<proteinExistence type="predicted"/>
<evidence type="ECO:0000256" key="1">
    <source>
        <dbReference type="ARBA" id="ARBA00022741"/>
    </source>
</evidence>
<dbReference type="CDD" id="cd01434">
    <property type="entry name" value="EFG_mtEFG1_IV"/>
    <property type="match status" value="1"/>
</dbReference>
<feature type="domain" description="Translation elongation factor EFG/EF2" evidence="5">
    <location>
        <begin position="424"/>
        <end position="541"/>
    </location>
</feature>
<dbReference type="InterPro" id="IPR035647">
    <property type="entry name" value="EFG_III/V"/>
</dbReference>
<dbReference type="Pfam" id="PF00009">
    <property type="entry name" value="GTP_EFTU"/>
    <property type="match status" value="1"/>
</dbReference>
<dbReference type="EMBL" id="FNAY01000009">
    <property type="protein sequence ID" value="SDF29535.1"/>
    <property type="molecule type" value="Genomic_DNA"/>
</dbReference>
<sequence>MKVVSIVGPSQAGKTTLAEALATLEGAKPRKHVLFGETAVTRFAFMGEDWALLDAPGGADHLPQLGPMLAASDAVVLCIPAETEAAVLCAPYLRLVEAAALPTFIFINKIDIAQDRTSEIVAALQAFCPHGIVLRQIPIRKDGQVIGAVDLISERAWEYHDHARSSLMELPAEIRDREAEARAELLEHLADFDEALLTELIEDQAPMTDEVYEVSTKVLQHHDLLPALLGSASHGNGMMRLMKSLRHEVPDVAETRARSGALAVGALADTVKHLGKTVLIRALSEGVAPGAKLCGAAVGSIVDVDGKTPLGALKAGDIGLTVKTDHLSLTGPLYTGEGILPNPDWMAPHAANHRLILEPENERDETRLAAALPKLLEIDPGLSLGTDPATGKTVLGTQGPLHLRRVLEKLEADFGLKLATAPLVAALCETITGTAQKQYRHRKQSGGAGQFADVVIEVSPLPRGEGFRFTETVKGGAVPRNYIPSVEAGAREALAAGPKGHPVVDLAVNLSDGKHHAVDSSDHAFRTAGKMALREALAEIGTAVLQPVSKVVISVPATYAGGLSPLVSGLKGQVLGFAADPAAKGWDLFEALMPASSLPELFQSLGGATRGTASFTATLDHYEEQY</sequence>